<reference evidence="1" key="1">
    <citation type="journal article" date="2014" name="Front. Microbiol.">
        <title>High frequency of phylogenetically diverse reductive dehalogenase-homologous genes in deep subseafloor sedimentary metagenomes.</title>
        <authorList>
            <person name="Kawai M."/>
            <person name="Futagami T."/>
            <person name="Toyoda A."/>
            <person name="Takaki Y."/>
            <person name="Nishi S."/>
            <person name="Hori S."/>
            <person name="Arai W."/>
            <person name="Tsubouchi T."/>
            <person name="Morono Y."/>
            <person name="Uchiyama I."/>
            <person name="Ito T."/>
            <person name="Fujiyama A."/>
            <person name="Inagaki F."/>
            <person name="Takami H."/>
        </authorList>
    </citation>
    <scope>NUCLEOTIDE SEQUENCE</scope>
    <source>
        <strain evidence="1">Expedition CK06-06</strain>
    </source>
</reference>
<gene>
    <name evidence="1" type="ORF">S01H4_02623</name>
</gene>
<name>X0ZV41_9ZZZZ</name>
<dbReference type="EMBL" id="BART01000587">
    <property type="protein sequence ID" value="GAG73675.1"/>
    <property type="molecule type" value="Genomic_DNA"/>
</dbReference>
<sequence length="53" mass="6354">MMCLKKSPPNIGDIIKGRIDKNTVKDMRMINEMMKVIFFMFKFFDNFPNSSFR</sequence>
<proteinExistence type="predicted"/>
<accession>X0ZV41</accession>
<dbReference type="AlphaFoldDB" id="X0ZV41"/>
<protein>
    <submittedName>
        <fullName evidence="1">Uncharacterized protein</fullName>
    </submittedName>
</protein>
<comment type="caution">
    <text evidence="1">The sequence shown here is derived from an EMBL/GenBank/DDBJ whole genome shotgun (WGS) entry which is preliminary data.</text>
</comment>
<organism evidence="1">
    <name type="scientific">marine sediment metagenome</name>
    <dbReference type="NCBI Taxonomy" id="412755"/>
    <lineage>
        <taxon>unclassified sequences</taxon>
        <taxon>metagenomes</taxon>
        <taxon>ecological metagenomes</taxon>
    </lineage>
</organism>
<evidence type="ECO:0000313" key="1">
    <source>
        <dbReference type="EMBL" id="GAG73675.1"/>
    </source>
</evidence>